<evidence type="ECO:0000256" key="1">
    <source>
        <dbReference type="SAM" id="SignalP"/>
    </source>
</evidence>
<evidence type="ECO:0000313" key="2">
    <source>
        <dbReference type="EMBL" id="RLW04489.1"/>
    </source>
</evidence>
<organism evidence="2 3">
    <name type="scientific">Chloebia gouldiae</name>
    <name type="common">Gouldian finch</name>
    <name type="synonym">Erythrura gouldiae</name>
    <dbReference type="NCBI Taxonomy" id="44316"/>
    <lineage>
        <taxon>Eukaryota</taxon>
        <taxon>Metazoa</taxon>
        <taxon>Chordata</taxon>
        <taxon>Craniata</taxon>
        <taxon>Vertebrata</taxon>
        <taxon>Euteleostomi</taxon>
        <taxon>Archelosauria</taxon>
        <taxon>Archosauria</taxon>
        <taxon>Dinosauria</taxon>
        <taxon>Saurischia</taxon>
        <taxon>Theropoda</taxon>
        <taxon>Coelurosauria</taxon>
        <taxon>Aves</taxon>
        <taxon>Neognathae</taxon>
        <taxon>Neoaves</taxon>
        <taxon>Telluraves</taxon>
        <taxon>Australaves</taxon>
        <taxon>Passeriformes</taxon>
        <taxon>Passeroidea</taxon>
        <taxon>Passeridae</taxon>
        <taxon>Chloebia</taxon>
    </lineage>
</organism>
<sequence>SLSLPLPLLFLCLGRSPVLQTLRWLRCCAWNEPLFRLSVAEPRVPARKEQQPAIISLSVTAPARCECRTHQGLHLYHHVGHVALQQVCHSGVKAKGGRGPCVPGGLLLRSQNVCECVCAPSMAGAE</sequence>
<evidence type="ECO:0000313" key="3">
    <source>
        <dbReference type="Proteomes" id="UP000276834"/>
    </source>
</evidence>
<keyword evidence="3" id="KW-1185">Reference proteome</keyword>
<feature type="non-terminal residue" evidence="2">
    <location>
        <position position="1"/>
    </location>
</feature>
<feature type="chain" id="PRO_5018282214" evidence="1">
    <location>
        <begin position="21"/>
        <end position="126"/>
    </location>
</feature>
<accession>A0A3L8SN91</accession>
<keyword evidence="1" id="KW-0732">Signal</keyword>
<feature type="non-terminal residue" evidence="2">
    <location>
        <position position="126"/>
    </location>
</feature>
<comment type="caution">
    <text evidence="2">The sequence shown here is derived from an EMBL/GenBank/DDBJ whole genome shotgun (WGS) entry which is preliminary data.</text>
</comment>
<reference evidence="2 3" key="1">
    <citation type="journal article" date="2018" name="Proc. R. Soc. B">
        <title>A non-coding region near Follistatin controls head colour polymorphism in the Gouldian finch.</title>
        <authorList>
            <person name="Toomey M.B."/>
            <person name="Marques C.I."/>
            <person name="Andrade P."/>
            <person name="Araujo P.M."/>
            <person name="Sabatino S."/>
            <person name="Gazda M.A."/>
            <person name="Afonso S."/>
            <person name="Lopes R.J."/>
            <person name="Corbo J.C."/>
            <person name="Carneiro M."/>
        </authorList>
    </citation>
    <scope>NUCLEOTIDE SEQUENCE [LARGE SCALE GENOMIC DNA]</scope>
    <source>
        <strain evidence="2">Red01</strain>
        <tissue evidence="2">Muscle</tissue>
    </source>
</reference>
<name>A0A3L8SN91_CHLGU</name>
<dbReference type="AlphaFoldDB" id="A0A3L8SN91"/>
<protein>
    <submittedName>
        <fullName evidence="2">Uncharacterized protein</fullName>
    </submittedName>
</protein>
<gene>
    <name evidence="2" type="ORF">DV515_00005809</name>
</gene>
<feature type="signal peptide" evidence="1">
    <location>
        <begin position="1"/>
        <end position="20"/>
    </location>
</feature>
<dbReference type="Proteomes" id="UP000276834">
    <property type="component" value="Unassembled WGS sequence"/>
</dbReference>
<proteinExistence type="predicted"/>
<dbReference type="EMBL" id="QUSF01000013">
    <property type="protein sequence ID" value="RLW04489.1"/>
    <property type="molecule type" value="Genomic_DNA"/>
</dbReference>